<reference evidence="2" key="2">
    <citation type="submission" date="2023-05" db="EMBL/GenBank/DDBJ databases">
        <authorList>
            <person name="Fouks B."/>
        </authorList>
    </citation>
    <scope>NUCLEOTIDE SEQUENCE</scope>
    <source>
        <strain evidence="2">Stay&amp;Tobe</strain>
        <tissue evidence="2">Testes</tissue>
    </source>
</reference>
<protein>
    <submittedName>
        <fullName evidence="2">Uncharacterized protein</fullName>
    </submittedName>
</protein>
<keyword evidence="1" id="KW-0472">Membrane</keyword>
<feature type="non-terminal residue" evidence="2">
    <location>
        <position position="112"/>
    </location>
</feature>
<evidence type="ECO:0000313" key="3">
    <source>
        <dbReference type="Proteomes" id="UP001233999"/>
    </source>
</evidence>
<feature type="transmembrane region" description="Helical" evidence="1">
    <location>
        <begin position="89"/>
        <end position="107"/>
    </location>
</feature>
<name>A0AAD8ERE0_DIPPU</name>
<dbReference type="EMBL" id="JASPKZ010000423">
    <property type="protein sequence ID" value="KAJ9600415.1"/>
    <property type="molecule type" value="Genomic_DNA"/>
</dbReference>
<accession>A0AAD8ERE0</accession>
<sequence>IHAAGNAALWPLGRCGLGLEIQGPQYAELCGVDLSLSEEFSFLHYDDSFGPLVSLHNYVKYYFTMIFPFLLHILSGIFVTFFPSSIFSFLRVLSFINFCFLYVYMFALRSCS</sequence>
<reference evidence="2" key="1">
    <citation type="journal article" date="2023" name="IScience">
        <title>Live-bearing cockroach genome reveals convergent evolutionary mechanisms linked to viviparity in insects and beyond.</title>
        <authorList>
            <person name="Fouks B."/>
            <person name="Harrison M.C."/>
            <person name="Mikhailova A.A."/>
            <person name="Marchal E."/>
            <person name="English S."/>
            <person name="Carruthers M."/>
            <person name="Jennings E.C."/>
            <person name="Chiamaka E.L."/>
            <person name="Frigard R.A."/>
            <person name="Pippel M."/>
            <person name="Attardo G.M."/>
            <person name="Benoit J.B."/>
            <person name="Bornberg-Bauer E."/>
            <person name="Tobe S.S."/>
        </authorList>
    </citation>
    <scope>NUCLEOTIDE SEQUENCE</scope>
    <source>
        <strain evidence="2">Stay&amp;Tobe</strain>
    </source>
</reference>
<feature type="non-terminal residue" evidence="2">
    <location>
        <position position="1"/>
    </location>
</feature>
<evidence type="ECO:0000313" key="2">
    <source>
        <dbReference type="EMBL" id="KAJ9600415.1"/>
    </source>
</evidence>
<keyword evidence="1" id="KW-1133">Transmembrane helix</keyword>
<keyword evidence="3" id="KW-1185">Reference proteome</keyword>
<dbReference type="AlphaFoldDB" id="A0AAD8ERE0"/>
<proteinExistence type="predicted"/>
<keyword evidence="1" id="KW-0812">Transmembrane</keyword>
<dbReference type="Proteomes" id="UP001233999">
    <property type="component" value="Unassembled WGS sequence"/>
</dbReference>
<gene>
    <name evidence="2" type="ORF">L9F63_009303</name>
</gene>
<feature type="transmembrane region" description="Helical" evidence="1">
    <location>
        <begin position="61"/>
        <end position="82"/>
    </location>
</feature>
<evidence type="ECO:0000256" key="1">
    <source>
        <dbReference type="SAM" id="Phobius"/>
    </source>
</evidence>
<organism evidence="2 3">
    <name type="scientific">Diploptera punctata</name>
    <name type="common">Pacific beetle cockroach</name>
    <dbReference type="NCBI Taxonomy" id="6984"/>
    <lineage>
        <taxon>Eukaryota</taxon>
        <taxon>Metazoa</taxon>
        <taxon>Ecdysozoa</taxon>
        <taxon>Arthropoda</taxon>
        <taxon>Hexapoda</taxon>
        <taxon>Insecta</taxon>
        <taxon>Pterygota</taxon>
        <taxon>Neoptera</taxon>
        <taxon>Polyneoptera</taxon>
        <taxon>Dictyoptera</taxon>
        <taxon>Blattodea</taxon>
        <taxon>Blaberoidea</taxon>
        <taxon>Blaberidae</taxon>
        <taxon>Diplopterinae</taxon>
        <taxon>Diploptera</taxon>
    </lineage>
</organism>
<comment type="caution">
    <text evidence="2">The sequence shown here is derived from an EMBL/GenBank/DDBJ whole genome shotgun (WGS) entry which is preliminary data.</text>
</comment>